<dbReference type="Proteomes" id="UP000029072">
    <property type="component" value="Unassembled WGS sequence"/>
</dbReference>
<dbReference type="Pfam" id="PF13560">
    <property type="entry name" value="HTH_31"/>
    <property type="match status" value="1"/>
</dbReference>
<dbReference type="EMBL" id="JGYS01000007">
    <property type="protein sequence ID" value="KFI54688.1"/>
    <property type="molecule type" value="Genomic_DNA"/>
</dbReference>
<dbReference type="PROSITE" id="PS50943">
    <property type="entry name" value="HTH_CROC1"/>
    <property type="match status" value="1"/>
</dbReference>
<dbReference type="InterPro" id="IPR001387">
    <property type="entry name" value="Cro/C1-type_HTH"/>
</dbReference>
<dbReference type="AlphaFoldDB" id="A0A087A7D8"/>
<dbReference type="RefSeq" id="WP_043165066.1">
    <property type="nucleotide sequence ID" value="NZ_JDUV01000005.1"/>
</dbReference>
<dbReference type="OrthoDB" id="6637137at2"/>
<evidence type="ECO:0000313" key="3">
    <source>
        <dbReference type="Proteomes" id="UP000029072"/>
    </source>
</evidence>
<dbReference type="InterPro" id="IPR010982">
    <property type="entry name" value="Lambda_DNA-bd_dom_sf"/>
</dbReference>
<name>A0A087A7D8_9BIFI</name>
<evidence type="ECO:0000313" key="2">
    <source>
        <dbReference type="EMBL" id="KFI54688.1"/>
    </source>
</evidence>
<feature type="domain" description="HTH cro/C1-type" evidence="1">
    <location>
        <begin position="19"/>
        <end position="71"/>
    </location>
</feature>
<gene>
    <name evidence="2" type="ORF">BCAL_0949</name>
</gene>
<dbReference type="eggNOG" id="COG1396">
    <property type="taxonomic scope" value="Bacteria"/>
</dbReference>
<proteinExistence type="predicted"/>
<reference evidence="2 3" key="1">
    <citation type="submission" date="2014-03" db="EMBL/GenBank/DDBJ databases">
        <title>Genomics of Bifidobacteria.</title>
        <authorList>
            <person name="Ventura M."/>
            <person name="Milani C."/>
            <person name="Lugli G.A."/>
        </authorList>
    </citation>
    <scope>NUCLEOTIDE SEQUENCE [LARGE SCALE GENOMIC DNA]</scope>
    <source>
        <strain evidence="2 3">DSM 23973</strain>
    </source>
</reference>
<organism evidence="2 3">
    <name type="scientific">Bifidobacterium callitrichos DSM 23973</name>
    <dbReference type="NCBI Taxonomy" id="1437609"/>
    <lineage>
        <taxon>Bacteria</taxon>
        <taxon>Bacillati</taxon>
        <taxon>Actinomycetota</taxon>
        <taxon>Actinomycetes</taxon>
        <taxon>Bifidobacteriales</taxon>
        <taxon>Bifidobacteriaceae</taxon>
        <taxon>Bifidobacterium</taxon>
    </lineage>
</organism>
<dbReference type="GO" id="GO:0003677">
    <property type="term" value="F:DNA binding"/>
    <property type="evidence" value="ECO:0007669"/>
    <property type="project" value="InterPro"/>
</dbReference>
<comment type="caution">
    <text evidence="2">The sequence shown here is derived from an EMBL/GenBank/DDBJ whole genome shotgun (WGS) entry which is preliminary data.</text>
</comment>
<evidence type="ECO:0000259" key="1">
    <source>
        <dbReference type="PROSITE" id="PS50943"/>
    </source>
</evidence>
<dbReference type="CDD" id="cd00093">
    <property type="entry name" value="HTH_XRE"/>
    <property type="match status" value="1"/>
</dbReference>
<sequence length="97" mass="10770">MKYVPTAVRRDLRLLGTQLSQQRRLLSLTIADVAQRAGVSPTTVANIEQGKAVRTDSLLSVARILQMADGIVTATDPYKTDLGRLRANEQLPKRVRR</sequence>
<dbReference type="SMART" id="SM00530">
    <property type="entry name" value="HTH_XRE"/>
    <property type="match status" value="1"/>
</dbReference>
<dbReference type="STRING" id="1437609.BCAL_0949"/>
<accession>A0A087A7D8</accession>
<dbReference type="SUPFAM" id="SSF47413">
    <property type="entry name" value="lambda repressor-like DNA-binding domains"/>
    <property type="match status" value="1"/>
</dbReference>
<protein>
    <submittedName>
        <fullName evidence="2">Helix-turn-helix domain-containing protein</fullName>
    </submittedName>
</protein>
<dbReference type="Gene3D" id="1.10.260.40">
    <property type="entry name" value="lambda repressor-like DNA-binding domains"/>
    <property type="match status" value="1"/>
</dbReference>